<name>A0A3P9LT71_ORYLA</name>
<feature type="transmembrane region" description="Helical" evidence="3">
    <location>
        <begin position="21"/>
        <end position="44"/>
    </location>
</feature>
<dbReference type="PANTHER" id="PTHR12406:SF46">
    <property type="entry name" value="PATATIN-LIKE PHOSPHOLIPASE DOMAIN-CONTAINING PROTEIN 2"/>
    <property type="match status" value="1"/>
</dbReference>
<keyword evidence="3" id="KW-1133">Transmembrane helix</keyword>
<organism evidence="5 6">
    <name type="scientific">Oryzias latipes</name>
    <name type="common">Japanese rice fish</name>
    <name type="synonym">Japanese killifish</name>
    <dbReference type="NCBI Taxonomy" id="8090"/>
    <lineage>
        <taxon>Eukaryota</taxon>
        <taxon>Metazoa</taxon>
        <taxon>Chordata</taxon>
        <taxon>Craniata</taxon>
        <taxon>Vertebrata</taxon>
        <taxon>Euteleostomi</taxon>
        <taxon>Actinopterygii</taxon>
        <taxon>Neopterygii</taxon>
        <taxon>Teleostei</taxon>
        <taxon>Neoteleostei</taxon>
        <taxon>Acanthomorphata</taxon>
        <taxon>Ovalentaria</taxon>
        <taxon>Atherinomorphae</taxon>
        <taxon>Beloniformes</taxon>
        <taxon>Adrianichthyidae</taxon>
        <taxon>Oryziinae</taxon>
        <taxon>Oryzias</taxon>
    </lineage>
</organism>
<reference evidence="5" key="4">
    <citation type="submission" date="2025-09" db="UniProtKB">
        <authorList>
            <consortium name="Ensembl"/>
        </authorList>
    </citation>
    <scope>IDENTIFICATION</scope>
    <source>
        <strain evidence="5">HNI</strain>
    </source>
</reference>
<feature type="active site" description="Nucleophile" evidence="2">
    <location>
        <position position="54"/>
    </location>
</feature>
<feature type="short sequence motif" description="GXSXG" evidence="2">
    <location>
        <begin position="52"/>
        <end position="56"/>
    </location>
</feature>
<feature type="transmembrane region" description="Helical" evidence="3">
    <location>
        <begin position="388"/>
        <end position="408"/>
    </location>
</feature>
<dbReference type="GO" id="GO:0016042">
    <property type="term" value="P:lipid catabolic process"/>
    <property type="evidence" value="ECO:0007669"/>
    <property type="project" value="UniProtKB-UniRule"/>
</dbReference>
<feature type="transmembrane region" description="Helical" evidence="3">
    <location>
        <begin position="349"/>
        <end position="368"/>
    </location>
</feature>
<evidence type="ECO:0000256" key="1">
    <source>
        <dbReference type="ARBA" id="ARBA00023098"/>
    </source>
</evidence>
<evidence type="ECO:0000259" key="4">
    <source>
        <dbReference type="PROSITE" id="PS51635"/>
    </source>
</evidence>
<dbReference type="SUPFAM" id="SSF52151">
    <property type="entry name" value="FabD/lysophospholipase-like"/>
    <property type="match status" value="1"/>
</dbReference>
<accession>A0A3P9LT71</accession>
<keyword evidence="2" id="KW-0442">Lipid degradation</keyword>
<sequence length="434" mass="49110">MAPSLPNCRNLKVPRDISFSGSGFLATYQLGVALCFFMYAPWILRSAVCILGASAGSLIATAVVCEMNMFAIRDEILQFAKHVTSFILGPFDPSIKVANWLERLLDKYLPPDAHRWARGRLGIAVTRVTDGKQFILSDFNSKEDIVQALLCSCFVPGLSGYLPPTFRGEHYIDGGLSNIQPMLPDSSDVTLTVSPFSGDADICPADPPCSLEMVVGTAVLKFSKINNFRILNGLYPTDLRTIEQAFYNGFKDGIRFLQINDLVPSAMNEGAEMTLRDGQTNMWKYLEASKAELEDLEMKVENTAMERYSSMWTDSSTEPQLFRDSHFHFDVVKNVLLGNASTYLSMLRLPARILSNLLLPLVVSFYALLQSRQRMELVFRQLPEFVFWTWHGARQCFLFLFNIVVQTLKKDMEKRVMNCLLFLQWLNVYSHYGK</sequence>
<feature type="short sequence motif" description="DGA/G" evidence="2">
    <location>
        <begin position="173"/>
        <end position="175"/>
    </location>
</feature>
<reference key="1">
    <citation type="journal article" date="2007" name="Nature">
        <title>The medaka draft genome and insights into vertebrate genome evolution.</title>
        <authorList>
            <person name="Kasahara M."/>
            <person name="Naruse K."/>
            <person name="Sasaki S."/>
            <person name="Nakatani Y."/>
            <person name="Qu W."/>
            <person name="Ahsan B."/>
            <person name="Yamada T."/>
            <person name="Nagayasu Y."/>
            <person name="Doi K."/>
            <person name="Kasai Y."/>
            <person name="Jindo T."/>
            <person name="Kobayashi D."/>
            <person name="Shimada A."/>
            <person name="Toyoda A."/>
            <person name="Kuroki Y."/>
            <person name="Fujiyama A."/>
            <person name="Sasaki T."/>
            <person name="Shimizu A."/>
            <person name="Asakawa S."/>
            <person name="Shimizu N."/>
            <person name="Hashimoto S."/>
            <person name="Yang J."/>
            <person name="Lee Y."/>
            <person name="Matsushima K."/>
            <person name="Sugano S."/>
            <person name="Sakaizumi M."/>
            <person name="Narita T."/>
            <person name="Ohishi K."/>
            <person name="Haga S."/>
            <person name="Ohta F."/>
            <person name="Nomoto H."/>
            <person name="Nogata K."/>
            <person name="Morishita T."/>
            <person name="Endo T."/>
            <person name="Shin-I T."/>
            <person name="Takeda H."/>
            <person name="Morishita S."/>
            <person name="Kohara Y."/>
        </authorList>
    </citation>
    <scope>NUCLEOTIDE SEQUENCE [LARGE SCALE GENOMIC DNA]</scope>
    <source>
        <strain>Hd-rR</strain>
    </source>
</reference>
<dbReference type="PANTHER" id="PTHR12406">
    <property type="entry name" value="CALCIUM-INDEPENDENT PHOSPHOLIPASE A2 IPLA2 -RELATED"/>
    <property type="match status" value="1"/>
</dbReference>
<comment type="caution">
    <text evidence="2">Lacks conserved residue(s) required for the propagation of feature annotation.</text>
</comment>
<dbReference type="PROSITE" id="PS51635">
    <property type="entry name" value="PNPLA"/>
    <property type="match status" value="1"/>
</dbReference>
<feature type="transmembrane region" description="Helical" evidence="3">
    <location>
        <begin position="50"/>
        <end position="72"/>
    </location>
</feature>
<dbReference type="AlphaFoldDB" id="A0A3P9LT71"/>
<evidence type="ECO:0000313" key="5">
    <source>
        <dbReference type="Ensembl" id="ENSORLP00020023847.1"/>
    </source>
</evidence>
<reference evidence="5 6" key="2">
    <citation type="submission" date="2017-04" db="EMBL/GenBank/DDBJ databases">
        <title>CpG methylation of centromeres and impact of large insertions on vertebrate speciation.</title>
        <authorList>
            <person name="Ichikawa K."/>
            <person name="Yoshimura J."/>
            <person name="Morishita S."/>
        </authorList>
    </citation>
    <scope>NUCLEOTIDE SEQUENCE</scope>
    <source>
        <strain evidence="5 6">HNI</strain>
    </source>
</reference>
<dbReference type="InterPro" id="IPR033562">
    <property type="entry name" value="PLPL"/>
</dbReference>
<dbReference type="GO" id="GO:0016787">
    <property type="term" value="F:hydrolase activity"/>
    <property type="evidence" value="ECO:0007669"/>
    <property type="project" value="UniProtKB-UniRule"/>
</dbReference>
<protein>
    <submittedName>
        <fullName evidence="5">Patatin-like phospholipase domain-containing protein 2</fullName>
    </submittedName>
</protein>
<proteinExistence type="predicted"/>
<dbReference type="Proteomes" id="UP000265180">
    <property type="component" value="Chromosome 7"/>
</dbReference>
<evidence type="ECO:0000256" key="2">
    <source>
        <dbReference type="PROSITE-ProRule" id="PRU01161"/>
    </source>
</evidence>
<evidence type="ECO:0000313" key="6">
    <source>
        <dbReference type="Proteomes" id="UP000265180"/>
    </source>
</evidence>
<keyword evidence="1 2" id="KW-0443">Lipid metabolism</keyword>
<keyword evidence="2" id="KW-0378">Hydrolase</keyword>
<feature type="active site" description="Proton acceptor" evidence="2">
    <location>
        <position position="173"/>
    </location>
</feature>
<feature type="domain" description="PNPLA" evidence="4">
    <location>
        <begin position="17"/>
        <end position="186"/>
    </location>
</feature>
<dbReference type="InterPro" id="IPR016035">
    <property type="entry name" value="Acyl_Trfase/lysoPLipase"/>
</dbReference>
<dbReference type="Ensembl" id="ENSORLT00020008451.1">
    <property type="protein sequence ID" value="ENSORLP00020023847.1"/>
    <property type="gene ID" value="ENSORLG00020000869.1"/>
</dbReference>
<dbReference type="InterPro" id="IPR002641">
    <property type="entry name" value="PNPLA_dom"/>
</dbReference>
<reference evidence="5" key="3">
    <citation type="submission" date="2025-08" db="UniProtKB">
        <authorList>
            <consortium name="Ensembl"/>
        </authorList>
    </citation>
    <scope>IDENTIFICATION</scope>
    <source>
        <strain evidence="5">HNI</strain>
    </source>
</reference>
<keyword evidence="3" id="KW-0812">Transmembrane</keyword>
<dbReference type="Pfam" id="PF01734">
    <property type="entry name" value="Patatin"/>
    <property type="match status" value="1"/>
</dbReference>
<evidence type="ECO:0000256" key="3">
    <source>
        <dbReference type="SAM" id="Phobius"/>
    </source>
</evidence>
<dbReference type="Gene3D" id="3.40.1090.10">
    <property type="entry name" value="Cytosolic phospholipase A2 catalytic domain"/>
    <property type="match status" value="1"/>
</dbReference>
<keyword evidence="3" id="KW-0472">Membrane</keyword>